<evidence type="ECO:0000256" key="3">
    <source>
        <dbReference type="ARBA" id="ARBA00012663"/>
    </source>
</evidence>
<feature type="domain" description="Beta-hexosaminidase eukaryotic type N-terminal" evidence="8">
    <location>
        <begin position="3"/>
        <end position="77"/>
    </location>
</feature>
<evidence type="ECO:0000256" key="6">
    <source>
        <dbReference type="ARBA" id="ARBA00023295"/>
    </source>
</evidence>
<feature type="domain" description="Glycoside hydrolase family 20 catalytic" evidence="7">
    <location>
        <begin position="102"/>
        <end position="178"/>
    </location>
</feature>
<dbReference type="PANTHER" id="PTHR22600:SF40">
    <property type="entry name" value="BETA-HEXOSAMINIDASE 1"/>
    <property type="match status" value="1"/>
</dbReference>
<dbReference type="Gene3D" id="3.20.20.80">
    <property type="entry name" value="Glycosidases"/>
    <property type="match status" value="1"/>
</dbReference>
<name>A0A0N7KK17_ORYSJ</name>
<keyword evidence="11 12" id="KW-1267">Proteomics identification</keyword>
<evidence type="ECO:0000259" key="7">
    <source>
        <dbReference type="Pfam" id="PF00728"/>
    </source>
</evidence>
<protein>
    <recommendedName>
        <fullName evidence="3">beta-N-acetylhexosaminidase</fullName>
        <ecNumber evidence="3">3.2.1.52</ecNumber>
    </recommendedName>
</protein>
<reference evidence="9 10" key="2">
    <citation type="journal article" date="2013" name="Plant Cell Physiol.">
        <title>Rice Annotation Project Database (RAP-DB): an integrative and interactive database for rice genomics.</title>
        <authorList>
            <person name="Sakai H."/>
            <person name="Lee S.S."/>
            <person name="Tanaka T."/>
            <person name="Numa H."/>
            <person name="Kim J."/>
            <person name="Kawahara Y."/>
            <person name="Wakimoto H."/>
            <person name="Yang C.C."/>
            <person name="Iwamoto M."/>
            <person name="Abe T."/>
            <person name="Yamada Y."/>
            <person name="Muto A."/>
            <person name="Inokuchi H."/>
            <person name="Ikemura T."/>
            <person name="Matsumoto T."/>
            <person name="Sasaki T."/>
            <person name="Itoh T."/>
        </authorList>
    </citation>
    <scope>NUCLEOTIDE SEQUENCE [LARGE SCALE GENOMIC DNA]</scope>
    <source>
        <strain evidence="10">cv. Nipponbare</strain>
    </source>
</reference>
<dbReference type="PRINTS" id="PR00738">
    <property type="entry name" value="GLHYDRLASE20"/>
</dbReference>
<dbReference type="InterPro" id="IPR017853">
    <property type="entry name" value="GH"/>
</dbReference>
<accession>A0A0N7KK17</accession>
<dbReference type="Gene3D" id="3.30.379.10">
    <property type="entry name" value="Chitobiase/beta-hexosaminidase domain 2-like"/>
    <property type="match status" value="1"/>
</dbReference>
<dbReference type="Pfam" id="PF14845">
    <property type="entry name" value="Glycohydro_20b2"/>
    <property type="match status" value="1"/>
</dbReference>
<evidence type="ECO:0000259" key="8">
    <source>
        <dbReference type="Pfam" id="PF14845"/>
    </source>
</evidence>
<sequence>PFSPWAHAARNASGGYDVGKLTVVVASADEKLELGVDESYTIYVAAAGGVNSIVGGATIEANTIYGAIRGLETFSQLCVFNYDTKNVEVRHAPWYIEDEPRFAFRGLLLDTSRHFLPVDVIKQVIDSMSFSKLNVLHWHIIDEQSFPLEVPSYPKLWKGSYSKLERYTVEDARDIVRYQVYHLPFAFSVSSLYSIAKFFQFTYKRCSLISRLKLPDSKAMLGKEVSMSWLKLTCLAMQNHGERDIQSSGLLLSAENR</sequence>
<evidence type="ECO:0000256" key="4">
    <source>
        <dbReference type="ARBA" id="ARBA00022801"/>
    </source>
</evidence>
<dbReference type="ExpressionAtlas" id="A0A0N7KK17">
    <property type="expression patterns" value="baseline and differential"/>
</dbReference>
<dbReference type="SUPFAM" id="SSF55545">
    <property type="entry name" value="beta-N-acetylhexosaminidase-like domain"/>
    <property type="match status" value="1"/>
</dbReference>
<keyword evidence="4" id="KW-0378">Hydrolase</keyword>
<feature type="non-terminal residue" evidence="9">
    <location>
        <position position="257"/>
    </location>
</feature>
<dbReference type="Pfam" id="PF00728">
    <property type="entry name" value="Glyco_hydro_20"/>
    <property type="match status" value="1"/>
</dbReference>
<dbReference type="InterPro" id="IPR015883">
    <property type="entry name" value="Glyco_hydro_20_cat"/>
</dbReference>
<gene>
    <name evidence="9" type="ordered locus">Os05g0115900</name>
    <name evidence="9" type="ORF">OSNPB_050115900</name>
</gene>
<reference evidence="10" key="1">
    <citation type="journal article" date="2005" name="Nature">
        <title>The map-based sequence of the rice genome.</title>
        <authorList>
            <consortium name="International rice genome sequencing project (IRGSP)"/>
            <person name="Matsumoto T."/>
            <person name="Wu J."/>
            <person name="Kanamori H."/>
            <person name="Katayose Y."/>
            <person name="Fujisawa M."/>
            <person name="Namiki N."/>
            <person name="Mizuno H."/>
            <person name="Yamamoto K."/>
            <person name="Antonio B.A."/>
            <person name="Baba T."/>
            <person name="Sakata K."/>
            <person name="Nagamura Y."/>
            <person name="Aoki H."/>
            <person name="Arikawa K."/>
            <person name="Arita K."/>
            <person name="Bito T."/>
            <person name="Chiden Y."/>
            <person name="Fujitsuka N."/>
            <person name="Fukunaka R."/>
            <person name="Hamada M."/>
            <person name="Harada C."/>
            <person name="Hayashi A."/>
            <person name="Hijishita S."/>
            <person name="Honda M."/>
            <person name="Hosokawa S."/>
            <person name="Ichikawa Y."/>
            <person name="Idonuma A."/>
            <person name="Iijima M."/>
            <person name="Ikeda M."/>
            <person name="Ikeno M."/>
            <person name="Ito K."/>
            <person name="Ito S."/>
            <person name="Ito T."/>
            <person name="Ito Y."/>
            <person name="Ito Y."/>
            <person name="Iwabuchi A."/>
            <person name="Kamiya K."/>
            <person name="Karasawa W."/>
            <person name="Kurita K."/>
            <person name="Katagiri S."/>
            <person name="Kikuta A."/>
            <person name="Kobayashi H."/>
            <person name="Kobayashi N."/>
            <person name="Machita K."/>
            <person name="Maehara T."/>
            <person name="Masukawa M."/>
            <person name="Mizubayashi T."/>
            <person name="Mukai Y."/>
            <person name="Nagasaki H."/>
            <person name="Nagata Y."/>
            <person name="Naito S."/>
            <person name="Nakashima M."/>
            <person name="Nakama Y."/>
            <person name="Nakamichi Y."/>
            <person name="Nakamura M."/>
            <person name="Meguro A."/>
            <person name="Negishi M."/>
            <person name="Ohta I."/>
            <person name="Ohta T."/>
            <person name="Okamoto M."/>
            <person name="Ono N."/>
            <person name="Saji S."/>
            <person name="Sakaguchi M."/>
            <person name="Sakai K."/>
            <person name="Shibata M."/>
            <person name="Shimokawa T."/>
            <person name="Song J."/>
            <person name="Takazaki Y."/>
            <person name="Terasawa K."/>
            <person name="Tsugane M."/>
            <person name="Tsuji K."/>
            <person name="Ueda S."/>
            <person name="Waki K."/>
            <person name="Yamagata H."/>
            <person name="Yamamoto M."/>
            <person name="Yamamoto S."/>
            <person name="Yamane H."/>
            <person name="Yoshiki S."/>
            <person name="Yoshihara R."/>
            <person name="Yukawa K."/>
            <person name="Zhong H."/>
            <person name="Yano M."/>
            <person name="Yuan Q."/>
            <person name="Ouyang S."/>
            <person name="Liu J."/>
            <person name="Jones K.M."/>
            <person name="Gansberger K."/>
            <person name="Moffat K."/>
            <person name="Hill J."/>
            <person name="Bera J."/>
            <person name="Fadrosh D."/>
            <person name="Jin S."/>
            <person name="Johri S."/>
            <person name="Kim M."/>
            <person name="Overton L."/>
            <person name="Reardon M."/>
            <person name="Tsitrin T."/>
            <person name="Vuong H."/>
            <person name="Weaver B."/>
            <person name="Ciecko A."/>
            <person name="Tallon L."/>
            <person name="Jackson J."/>
            <person name="Pai G."/>
            <person name="Aken S.V."/>
            <person name="Utterback T."/>
            <person name="Reidmuller S."/>
            <person name="Feldblyum T."/>
            <person name="Hsiao J."/>
            <person name="Zismann V."/>
            <person name="Iobst S."/>
            <person name="de Vazeille A.R."/>
            <person name="Buell C.R."/>
            <person name="Ying K."/>
            <person name="Li Y."/>
            <person name="Lu T."/>
            <person name="Huang Y."/>
            <person name="Zhao Q."/>
            <person name="Feng Q."/>
            <person name="Zhang L."/>
            <person name="Zhu J."/>
            <person name="Weng Q."/>
            <person name="Mu J."/>
            <person name="Lu Y."/>
            <person name="Fan D."/>
            <person name="Liu Y."/>
            <person name="Guan J."/>
            <person name="Zhang Y."/>
            <person name="Yu S."/>
            <person name="Liu X."/>
            <person name="Zhang Y."/>
            <person name="Hong G."/>
            <person name="Han B."/>
            <person name="Choisne N."/>
            <person name="Demange N."/>
            <person name="Orjeda G."/>
            <person name="Samain S."/>
            <person name="Cattolico L."/>
            <person name="Pelletier E."/>
            <person name="Couloux A."/>
            <person name="Segurens B."/>
            <person name="Wincker P."/>
            <person name="D'Hont A."/>
            <person name="Scarpelli C."/>
            <person name="Weissenbach J."/>
            <person name="Salanoubat M."/>
            <person name="Quetier F."/>
            <person name="Yu Y."/>
            <person name="Kim H.R."/>
            <person name="Rambo T."/>
            <person name="Currie J."/>
            <person name="Collura K."/>
            <person name="Luo M."/>
            <person name="Yang T."/>
            <person name="Ammiraju J.S.S."/>
            <person name="Engler F."/>
            <person name="Soderlund C."/>
            <person name="Wing R.A."/>
            <person name="Palmer L.E."/>
            <person name="de la Bastide M."/>
            <person name="Spiegel L."/>
            <person name="Nascimento L."/>
            <person name="Zutavern T."/>
            <person name="O'Shaughnessy A."/>
            <person name="Dike S."/>
            <person name="Dedhia N."/>
            <person name="Preston R."/>
            <person name="Balija V."/>
            <person name="McCombie W.R."/>
            <person name="Chow T."/>
            <person name="Chen H."/>
            <person name="Chung M."/>
            <person name="Chen C."/>
            <person name="Shaw J."/>
            <person name="Wu H."/>
            <person name="Hsiao K."/>
            <person name="Chao Y."/>
            <person name="Chu M."/>
            <person name="Cheng C."/>
            <person name="Hour A."/>
            <person name="Lee P."/>
            <person name="Lin S."/>
            <person name="Lin Y."/>
            <person name="Liou J."/>
            <person name="Liu S."/>
            <person name="Hsing Y."/>
            <person name="Raghuvanshi S."/>
            <person name="Mohanty A."/>
            <person name="Bharti A.K."/>
            <person name="Gaur A."/>
            <person name="Gupta V."/>
            <person name="Kumar D."/>
            <person name="Ravi V."/>
            <person name="Vij S."/>
            <person name="Kapur A."/>
            <person name="Khurana P."/>
            <person name="Khurana P."/>
            <person name="Khurana J.P."/>
            <person name="Tyagi A.K."/>
            <person name="Gaikwad K."/>
            <person name="Singh A."/>
            <person name="Dalal V."/>
            <person name="Srivastava S."/>
            <person name="Dixit A."/>
            <person name="Pal A.K."/>
            <person name="Ghazi I.A."/>
            <person name="Yadav M."/>
            <person name="Pandit A."/>
            <person name="Bhargava A."/>
            <person name="Sureshbabu K."/>
            <person name="Batra K."/>
            <person name="Sharma T.R."/>
            <person name="Mohapatra T."/>
            <person name="Singh N.K."/>
            <person name="Messing J."/>
            <person name="Nelson A.B."/>
            <person name="Fuks G."/>
            <person name="Kavchok S."/>
            <person name="Keizer G."/>
            <person name="Linton E."/>
            <person name="Llaca V."/>
            <person name="Song R."/>
            <person name="Tanyolac B."/>
            <person name="Young S."/>
            <person name="Ho-Il K."/>
            <person name="Hahn J.H."/>
            <person name="Sangsakoo G."/>
            <person name="Vanavichit A."/>
            <person name="de Mattos Luiz.A.T."/>
            <person name="Zimmer P.D."/>
            <person name="Malone G."/>
            <person name="Dellagostin O."/>
            <person name="de Oliveira A.C."/>
            <person name="Bevan M."/>
            <person name="Bancroft I."/>
            <person name="Minx P."/>
            <person name="Cordum H."/>
            <person name="Wilson R."/>
            <person name="Cheng Z."/>
            <person name="Jin W."/>
            <person name="Jiang J."/>
            <person name="Leong S.A."/>
            <person name="Iwama H."/>
            <person name="Gojobori T."/>
            <person name="Itoh T."/>
            <person name="Niimura Y."/>
            <person name="Fujii Y."/>
            <person name="Habara T."/>
            <person name="Sakai H."/>
            <person name="Sato Y."/>
            <person name="Wilson G."/>
            <person name="Kumar K."/>
            <person name="McCouch S."/>
            <person name="Juretic N."/>
            <person name="Hoen D."/>
            <person name="Wright S."/>
            <person name="Bruskiewich R."/>
            <person name="Bureau T."/>
            <person name="Miyao A."/>
            <person name="Hirochika H."/>
            <person name="Nishikawa T."/>
            <person name="Kadowaki K."/>
            <person name="Sugiura M."/>
            <person name="Burr B."/>
            <person name="Sasaki T."/>
        </authorList>
    </citation>
    <scope>NUCLEOTIDE SEQUENCE [LARGE SCALE GENOMIC DNA]</scope>
    <source>
        <strain evidence="10">cv. Nipponbare</strain>
    </source>
</reference>
<dbReference type="AlphaFoldDB" id="A0A0N7KK17"/>
<evidence type="ECO:0007829" key="12">
    <source>
        <dbReference type="ProteomicsDB" id="A0A0N7KK17"/>
    </source>
</evidence>
<evidence type="ECO:0000313" key="10">
    <source>
        <dbReference type="Proteomes" id="UP000059680"/>
    </source>
</evidence>
<dbReference type="SUPFAM" id="SSF51445">
    <property type="entry name" value="(Trans)glycosidases"/>
    <property type="match status" value="1"/>
</dbReference>
<dbReference type="Gramene" id="Os05t0115900-02">
    <property type="protein sequence ID" value="Os05t0115900-02"/>
    <property type="gene ID" value="Os05g0115900"/>
</dbReference>
<reference evidence="9 10" key="3">
    <citation type="journal article" date="2013" name="Rice">
        <title>Improvement of the Oryza sativa Nipponbare reference genome using next generation sequence and optical map data.</title>
        <authorList>
            <person name="Kawahara Y."/>
            <person name="de la Bastide M."/>
            <person name="Hamilton J.P."/>
            <person name="Kanamori H."/>
            <person name="McCombie W.R."/>
            <person name="Ouyang S."/>
            <person name="Schwartz D.C."/>
            <person name="Tanaka T."/>
            <person name="Wu J."/>
            <person name="Zhou S."/>
            <person name="Childs K.L."/>
            <person name="Davidson R.M."/>
            <person name="Lin H."/>
            <person name="Quesada-Ocampo L."/>
            <person name="Vaillancourt B."/>
            <person name="Sakai H."/>
            <person name="Lee S.S."/>
            <person name="Kim J."/>
            <person name="Numa H."/>
            <person name="Itoh T."/>
            <person name="Buell C.R."/>
            <person name="Matsumoto T."/>
        </authorList>
    </citation>
    <scope>NUCLEOTIDE SEQUENCE [LARGE SCALE GENOMIC DNA]</scope>
    <source>
        <strain evidence="10">cv. Nipponbare</strain>
    </source>
</reference>
<organism evidence="9 10">
    <name type="scientific">Oryza sativa subsp. japonica</name>
    <name type="common">Rice</name>
    <dbReference type="NCBI Taxonomy" id="39947"/>
    <lineage>
        <taxon>Eukaryota</taxon>
        <taxon>Viridiplantae</taxon>
        <taxon>Streptophyta</taxon>
        <taxon>Embryophyta</taxon>
        <taxon>Tracheophyta</taxon>
        <taxon>Spermatophyta</taxon>
        <taxon>Magnoliopsida</taxon>
        <taxon>Liliopsida</taxon>
        <taxon>Poales</taxon>
        <taxon>Poaceae</taxon>
        <taxon>BOP clade</taxon>
        <taxon>Oryzoideae</taxon>
        <taxon>Oryzeae</taxon>
        <taxon>Oryzinae</taxon>
        <taxon>Oryza</taxon>
        <taxon>Oryza sativa</taxon>
    </lineage>
</organism>
<dbReference type="EC" id="3.2.1.52" evidence="3"/>
<dbReference type="InterPro" id="IPR029018">
    <property type="entry name" value="Hex-like_dom2"/>
</dbReference>
<dbReference type="PANTHER" id="PTHR22600">
    <property type="entry name" value="BETA-HEXOSAMINIDASE"/>
    <property type="match status" value="1"/>
</dbReference>
<dbReference type="InterPro" id="IPR025705">
    <property type="entry name" value="Beta_hexosaminidase_sua/sub"/>
</dbReference>
<keyword evidence="10" id="KW-1185">Reference proteome</keyword>
<dbReference type="InterPro" id="IPR029019">
    <property type="entry name" value="HEX_eukaryotic_N"/>
</dbReference>
<keyword evidence="5" id="KW-0325">Glycoprotein</keyword>
<evidence type="ECO:0000313" key="9">
    <source>
        <dbReference type="EMBL" id="BAS91969.1"/>
    </source>
</evidence>
<proteinExistence type="evidence at protein level"/>
<comment type="similarity">
    <text evidence="2">Belongs to the glycosyl hydrolase 20 family.</text>
</comment>
<dbReference type="GO" id="GO:0005975">
    <property type="term" value="P:carbohydrate metabolic process"/>
    <property type="evidence" value="ECO:0007669"/>
    <property type="project" value="InterPro"/>
</dbReference>
<dbReference type="GO" id="GO:0004563">
    <property type="term" value="F:beta-N-acetylhexosaminidase activity"/>
    <property type="evidence" value="ECO:0007669"/>
    <property type="project" value="UniProtKB-EC"/>
</dbReference>
<keyword evidence="6" id="KW-0326">Glycosidase</keyword>
<evidence type="ECO:0000256" key="2">
    <source>
        <dbReference type="ARBA" id="ARBA00006285"/>
    </source>
</evidence>
<dbReference type="Proteomes" id="UP000059680">
    <property type="component" value="Chromosome 5"/>
</dbReference>
<dbReference type="EMBL" id="AP014961">
    <property type="protein sequence ID" value="BAS91969.1"/>
    <property type="molecule type" value="Genomic_DNA"/>
</dbReference>
<comment type="catalytic activity">
    <reaction evidence="1">
        <text>Hydrolysis of terminal non-reducing N-acetyl-D-hexosamine residues in N-acetyl-beta-D-hexosaminides.</text>
        <dbReference type="EC" id="3.2.1.52"/>
    </reaction>
</comment>
<evidence type="ECO:0000256" key="5">
    <source>
        <dbReference type="ARBA" id="ARBA00023180"/>
    </source>
</evidence>
<evidence type="ECO:0000256" key="1">
    <source>
        <dbReference type="ARBA" id="ARBA00001231"/>
    </source>
</evidence>
<evidence type="ECO:0007829" key="11">
    <source>
        <dbReference type="PeptideAtlas" id="A0A0N7KK17"/>
    </source>
</evidence>